<gene>
    <name evidence="1" type="ORF">LYSBPC_06430</name>
</gene>
<accession>A0ABQ5NHH4</accession>
<sequence>MEITREVRKQIIAFAMEFTGIADEAITFHKFANRPGYMLVVETRNVEGFIRFLEWMDSEIERQDIEIIRTLPEVESPFSDFERKGLEYFHCLHSDFKVAVEVDNGRIASMIKDEEEEHAI</sequence>
<evidence type="ECO:0000313" key="1">
    <source>
        <dbReference type="EMBL" id="GLC87516.1"/>
    </source>
</evidence>
<proteinExistence type="predicted"/>
<dbReference type="EMBL" id="BRZA01000001">
    <property type="protein sequence ID" value="GLC87516.1"/>
    <property type="molecule type" value="Genomic_DNA"/>
</dbReference>
<protein>
    <submittedName>
        <fullName evidence="1">Uncharacterized protein</fullName>
    </submittedName>
</protein>
<keyword evidence="2" id="KW-1185">Reference proteome</keyword>
<organism evidence="1 2">
    <name type="scientific">Lysinibacillus piscis</name>
    <dbReference type="NCBI Taxonomy" id="2518931"/>
    <lineage>
        <taxon>Bacteria</taxon>
        <taxon>Bacillati</taxon>
        <taxon>Bacillota</taxon>
        <taxon>Bacilli</taxon>
        <taxon>Bacillales</taxon>
        <taxon>Bacillaceae</taxon>
        <taxon>Lysinibacillus</taxon>
    </lineage>
</organism>
<evidence type="ECO:0000313" key="2">
    <source>
        <dbReference type="Proteomes" id="UP001065593"/>
    </source>
</evidence>
<name>A0ABQ5NHH4_9BACI</name>
<dbReference type="Proteomes" id="UP001065593">
    <property type="component" value="Unassembled WGS sequence"/>
</dbReference>
<reference evidence="1" key="1">
    <citation type="submission" date="2022-08" db="EMBL/GenBank/DDBJ databases">
        <title>Draft genome sequence of Lysinibacillus sp. strain KH24.</title>
        <authorList>
            <person name="Kanbe H."/>
            <person name="Itoh H."/>
        </authorList>
    </citation>
    <scope>NUCLEOTIDE SEQUENCE</scope>
    <source>
        <strain evidence="1">KH24</strain>
    </source>
</reference>
<comment type="caution">
    <text evidence="1">The sequence shown here is derived from an EMBL/GenBank/DDBJ whole genome shotgun (WGS) entry which is preliminary data.</text>
</comment>